<evidence type="ECO:0000256" key="7">
    <source>
        <dbReference type="ARBA" id="ARBA00022723"/>
    </source>
</evidence>
<dbReference type="GO" id="GO:0006542">
    <property type="term" value="P:glutamine biosynthetic process"/>
    <property type="evidence" value="ECO:0007669"/>
    <property type="project" value="InterPro"/>
</dbReference>
<dbReference type="Proteomes" id="UP000035996">
    <property type="component" value="Unassembled WGS sequence"/>
</dbReference>
<feature type="binding site" evidence="14">
    <location>
        <begin position="201"/>
        <end position="203"/>
    </location>
    <ligand>
        <name>ATP</name>
        <dbReference type="ChEBI" id="CHEBI:30616"/>
    </ligand>
</feature>
<evidence type="ECO:0000256" key="17">
    <source>
        <dbReference type="PROSITE-ProRule" id="PRU01330"/>
    </source>
</evidence>
<keyword evidence="8 14" id="KW-0547">Nucleotide-binding</keyword>
<feature type="binding site" evidence="15">
    <location>
        <position position="136"/>
    </location>
    <ligand>
        <name>Mg(2+)</name>
        <dbReference type="ChEBI" id="CHEBI:18420"/>
        <label>1</label>
    </ligand>
</feature>
<dbReference type="OrthoDB" id="9807095at2"/>
<dbReference type="PANTHER" id="PTHR43407">
    <property type="entry name" value="GLUTAMINE SYNTHETASE"/>
    <property type="match status" value="1"/>
</dbReference>
<feature type="binding site" evidence="13">
    <location>
        <position position="337"/>
    </location>
    <ligand>
        <name>L-glutamate</name>
        <dbReference type="ChEBI" id="CHEBI:29985"/>
    </ligand>
</feature>
<dbReference type="STRING" id="157733.AB986_09215"/>
<feature type="binding site" evidence="13">
    <location>
        <begin position="242"/>
        <end position="243"/>
    </location>
    <ligand>
        <name>L-glutamate</name>
        <dbReference type="ChEBI" id="CHEBI:29985"/>
    </ligand>
</feature>
<evidence type="ECO:0000256" key="8">
    <source>
        <dbReference type="ARBA" id="ARBA00022741"/>
    </source>
</evidence>
<dbReference type="InterPro" id="IPR027303">
    <property type="entry name" value="Gln_synth_gly_rich_site"/>
</dbReference>
<protein>
    <recommendedName>
        <fullName evidence="4">Glutamine synthetase</fullName>
        <ecNumber evidence="3">6.3.1.2</ecNumber>
    </recommendedName>
    <alternativeName>
        <fullName evidence="12">Glutamate--ammonia ligase</fullName>
    </alternativeName>
    <alternativeName>
        <fullName evidence="11">Glutamine synthetase I alpha</fullName>
    </alternativeName>
</protein>
<feature type="binding site" evidence="15">
    <location>
        <position position="191"/>
    </location>
    <ligand>
        <name>Mg(2+)</name>
        <dbReference type="ChEBI" id="CHEBI:18420"/>
        <label>1</label>
    </ligand>
</feature>
<dbReference type="InterPro" id="IPR004809">
    <property type="entry name" value="Gln_synth_I"/>
</dbReference>
<dbReference type="EMBL" id="LELK01000001">
    <property type="protein sequence ID" value="KMM39366.1"/>
    <property type="molecule type" value="Genomic_DNA"/>
</dbReference>
<dbReference type="PROSITE" id="PS00181">
    <property type="entry name" value="GLNA_ATP"/>
    <property type="match status" value="1"/>
</dbReference>
<dbReference type="PROSITE" id="PS51986">
    <property type="entry name" value="GS_BETA_GRASP"/>
    <property type="match status" value="1"/>
</dbReference>
<dbReference type="InterPro" id="IPR008147">
    <property type="entry name" value="Gln_synt_N"/>
</dbReference>
<dbReference type="AlphaFoldDB" id="A0A0J6CST5"/>
<evidence type="ECO:0000256" key="1">
    <source>
        <dbReference type="ARBA" id="ARBA00004496"/>
    </source>
</evidence>
<dbReference type="GO" id="GO:0016020">
    <property type="term" value="C:membrane"/>
    <property type="evidence" value="ECO:0007669"/>
    <property type="project" value="TreeGrafter"/>
</dbReference>
<dbReference type="PANTHER" id="PTHR43407:SF1">
    <property type="entry name" value="LENGSIN"/>
    <property type="match status" value="1"/>
</dbReference>
<dbReference type="GO" id="GO:0004356">
    <property type="term" value="F:glutamine synthetase activity"/>
    <property type="evidence" value="ECO:0007669"/>
    <property type="project" value="UniProtKB-EC"/>
</dbReference>
<evidence type="ECO:0000256" key="16">
    <source>
        <dbReference type="PIRSR" id="PIRSR604809-50"/>
    </source>
</evidence>
<evidence type="ECO:0000256" key="3">
    <source>
        <dbReference type="ARBA" id="ARBA00012937"/>
    </source>
</evidence>
<sequence>MTLTKNSIQQDIMKEAKEKKVEFIRLEFTDMLGETKNVELPIEELESVMNNEAMFDSSSIAGFSDIQESDMYLFPDLETFKVLPDAVDQDCIARFVCDIHTPDGEPFEGDPRYILKRAMKEAEDMGYTVNVGPEPEFFLFKLDKEGYPIRKMNDRAGYFDASPKDKGDQVRRDIVRTLKKFGFQMEASHHEVAQGQHEINFRFDSVIKAADNIQTFKNVVKDVATGHDYHATFMPKPIAGENGSGMHCHLSLFTNGESAFFDENDPEGISTTMKQFMAGILSHANGLAAITNPNVNSYKRLVPGYEAPVSVAWSHSNRSCMIRVPTTRGMGTRFEIRNPDPTANPYLTLAAVIHAGLEGIRHELDAGAPETRNLYEVSTEDVPTLPTNLKEAIKALQEDKVVMEALGDHTSKVYIEEKEKEWIEYSLNVSQWEIDRYMNK</sequence>
<evidence type="ECO:0000313" key="20">
    <source>
        <dbReference type="Proteomes" id="UP000035996"/>
    </source>
</evidence>
<keyword evidence="20" id="KW-1185">Reference proteome</keyword>
<feature type="binding site" evidence="15">
    <location>
        <position position="134"/>
    </location>
    <ligand>
        <name>Mg(2+)</name>
        <dbReference type="ChEBI" id="CHEBI:18420"/>
        <label>1</label>
    </ligand>
</feature>
<evidence type="ECO:0000256" key="13">
    <source>
        <dbReference type="PIRSR" id="PIRSR604809-1"/>
    </source>
</evidence>
<evidence type="ECO:0000256" key="9">
    <source>
        <dbReference type="ARBA" id="ARBA00022840"/>
    </source>
</evidence>
<dbReference type="GO" id="GO:0046872">
    <property type="term" value="F:metal ion binding"/>
    <property type="evidence" value="ECO:0007669"/>
    <property type="project" value="UniProtKB-KW"/>
</dbReference>
<evidence type="ECO:0000256" key="6">
    <source>
        <dbReference type="ARBA" id="ARBA00022598"/>
    </source>
</evidence>
<dbReference type="SUPFAM" id="SSF55931">
    <property type="entry name" value="Glutamine synthetase/guanido kinase"/>
    <property type="match status" value="1"/>
</dbReference>
<dbReference type="Pfam" id="PF03951">
    <property type="entry name" value="Gln-synt_N"/>
    <property type="match status" value="1"/>
</dbReference>
<dbReference type="RefSeq" id="WP_048310536.1">
    <property type="nucleotide sequence ID" value="NZ_CP119526.1"/>
</dbReference>
<evidence type="ECO:0000256" key="5">
    <source>
        <dbReference type="ARBA" id="ARBA00022490"/>
    </source>
</evidence>
<dbReference type="FunFam" id="3.30.590.10:FF:000003">
    <property type="entry name" value="Glutamine synthetase 2"/>
    <property type="match status" value="1"/>
</dbReference>
<keyword evidence="10 15" id="KW-0460">Magnesium</keyword>
<dbReference type="SUPFAM" id="SSF54368">
    <property type="entry name" value="Glutamine synthetase, N-terminal domain"/>
    <property type="match status" value="1"/>
</dbReference>
<keyword evidence="9 14" id="KW-0067">ATP-binding</keyword>
<dbReference type="SMART" id="SM01230">
    <property type="entry name" value="Gln-synt_C"/>
    <property type="match status" value="1"/>
</dbReference>
<feature type="binding site" evidence="15">
    <location>
        <position position="198"/>
    </location>
    <ligand>
        <name>Mg(2+)</name>
        <dbReference type="ChEBI" id="CHEBI:18420"/>
        <label>1</label>
    </ligand>
</feature>
<feature type="binding site" evidence="14">
    <location>
        <begin position="249"/>
        <end position="251"/>
    </location>
    <ligand>
        <name>ATP</name>
        <dbReference type="ChEBI" id="CHEBI:30616"/>
    </ligand>
</feature>
<comment type="similarity">
    <text evidence="2 17 18">Belongs to the glutamine synthetase family.</text>
</comment>
<organism evidence="19 20">
    <name type="scientific">Guptibacillus hwajinpoensis</name>
    <dbReference type="NCBI Taxonomy" id="208199"/>
    <lineage>
        <taxon>Bacteria</taxon>
        <taxon>Bacillati</taxon>
        <taxon>Bacillota</taxon>
        <taxon>Bacilli</taxon>
        <taxon>Bacillales</taxon>
        <taxon>Guptibacillaceae</taxon>
        <taxon>Guptibacillus</taxon>
    </lineage>
</organism>
<proteinExistence type="inferred from homology"/>
<dbReference type="InterPro" id="IPR008146">
    <property type="entry name" value="Gln_synth_cat_dom"/>
</dbReference>
<dbReference type="Gene3D" id="3.10.20.70">
    <property type="entry name" value="Glutamine synthetase, N-terminal domain"/>
    <property type="match status" value="1"/>
</dbReference>
<reference evidence="19" key="1">
    <citation type="submission" date="2015-06" db="EMBL/GenBank/DDBJ databases">
        <authorList>
            <person name="Liu B."/>
            <person name="Wang J."/>
            <person name="Zhu Y."/>
            <person name="Liu G."/>
            <person name="Chen Q."/>
            <person name="Zheng C."/>
            <person name="Che J."/>
            <person name="Ge C."/>
            <person name="Shi H."/>
            <person name="Pan Z."/>
            <person name="Liu X."/>
        </authorList>
    </citation>
    <scope>NUCLEOTIDE SEQUENCE [LARGE SCALE GENOMIC DNA]</scope>
    <source>
        <strain evidence="19">DSM 16346</strain>
    </source>
</reference>
<dbReference type="Gene3D" id="3.30.590.10">
    <property type="entry name" value="Glutamine synthetase/guanido kinase, catalytic domain"/>
    <property type="match status" value="1"/>
</dbReference>
<evidence type="ECO:0000313" key="19">
    <source>
        <dbReference type="EMBL" id="KMM39366.1"/>
    </source>
</evidence>
<dbReference type="NCBIfam" id="TIGR00653">
    <property type="entry name" value="GlnA"/>
    <property type="match status" value="1"/>
</dbReference>
<dbReference type="Pfam" id="PF00120">
    <property type="entry name" value="Gln-synt_C"/>
    <property type="match status" value="1"/>
</dbReference>
<dbReference type="InterPro" id="IPR036651">
    <property type="entry name" value="Gln_synt_N_sf"/>
</dbReference>
<dbReference type="PROSITE" id="PS51987">
    <property type="entry name" value="GS_CATALYTIC"/>
    <property type="match status" value="1"/>
</dbReference>
<evidence type="ECO:0000256" key="4">
    <source>
        <dbReference type="ARBA" id="ARBA00021364"/>
    </source>
</evidence>
<dbReference type="GeneID" id="301327266"/>
<comment type="caution">
    <text evidence="19">The sequence shown here is derived from an EMBL/GenBank/DDBJ whole genome shotgun (WGS) entry which is preliminary data.</text>
</comment>
<keyword evidence="16" id="KW-0597">Phosphoprotein</keyword>
<keyword evidence="5" id="KW-0963">Cytoplasm</keyword>
<evidence type="ECO:0000256" key="15">
    <source>
        <dbReference type="PIRSR" id="PIRSR604809-3"/>
    </source>
</evidence>
<dbReference type="GO" id="GO:0005524">
    <property type="term" value="F:ATP binding"/>
    <property type="evidence" value="ECO:0007669"/>
    <property type="project" value="UniProtKB-KW"/>
</dbReference>
<feature type="binding site" evidence="14">
    <location>
        <position position="186"/>
    </location>
    <ligand>
        <name>ATP</name>
        <dbReference type="ChEBI" id="CHEBI:30616"/>
    </ligand>
</feature>
<evidence type="ECO:0000256" key="10">
    <source>
        <dbReference type="ARBA" id="ARBA00022842"/>
    </source>
</evidence>
<name>A0A0J6CST5_9BACL</name>
<feature type="modified residue" description="O-AMP-tyrosine" evidence="16">
    <location>
        <position position="375"/>
    </location>
</feature>
<dbReference type="EC" id="6.3.1.2" evidence="3"/>
<evidence type="ECO:0000256" key="11">
    <source>
        <dbReference type="ARBA" id="ARBA00030136"/>
    </source>
</evidence>
<evidence type="ECO:0000256" key="2">
    <source>
        <dbReference type="ARBA" id="ARBA00009897"/>
    </source>
</evidence>
<feature type="binding site" evidence="13">
    <location>
        <position position="300"/>
    </location>
    <ligand>
        <name>L-glutamate</name>
        <dbReference type="ChEBI" id="CHEBI:29985"/>
    </ligand>
</feature>
<evidence type="ECO:0000256" key="14">
    <source>
        <dbReference type="PIRSR" id="PIRSR604809-2"/>
    </source>
</evidence>
<evidence type="ECO:0000256" key="12">
    <source>
        <dbReference type="ARBA" id="ARBA00030668"/>
    </source>
</evidence>
<dbReference type="GO" id="GO:0005737">
    <property type="term" value="C:cytoplasm"/>
    <property type="evidence" value="ECO:0007669"/>
    <property type="project" value="UniProtKB-SubCell"/>
</dbReference>
<accession>A0A0J6CST5</accession>
<feature type="binding site" evidence="13">
    <location>
        <position position="318"/>
    </location>
    <ligand>
        <name>L-glutamate</name>
        <dbReference type="ChEBI" id="CHEBI:29985"/>
    </ligand>
</feature>
<feature type="binding site" evidence="13">
    <location>
        <position position="306"/>
    </location>
    <ligand>
        <name>L-glutamate</name>
        <dbReference type="ChEBI" id="CHEBI:29985"/>
    </ligand>
</feature>
<evidence type="ECO:0000256" key="18">
    <source>
        <dbReference type="RuleBase" id="RU000384"/>
    </source>
</evidence>
<feature type="binding site" evidence="15">
    <location>
        <position position="335"/>
    </location>
    <ligand>
        <name>Mg(2+)</name>
        <dbReference type="ChEBI" id="CHEBI:18420"/>
        <label>1</label>
    </ligand>
</feature>
<gene>
    <name evidence="19" type="ORF">AB986_09215</name>
</gene>
<comment type="subcellular location">
    <subcellularLocation>
        <location evidence="1">Cytoplasm</location>
    </subcellularLocation>
</comment>
<keyword evidence="6" id="KW-0436">Ligase</keyword>
<comment type="cofactor">
    <cofactor evidence="15">
        <name>Mg(2+)</name>
        <dbReference type="ChEBI" id="CHEBI:18420"/>
    </cofactor>
    <text evidence="15">Binds 2 Mg(2+) ions per subunit.</text>
</comment>
<feature type="binding site" evidence="15">
    <location>
        <position position="247"/>
    </location>
    <ligand>
        <name>Mg(2+)</name>
        <dbReference type="ChEBI" id="CHEBI:18420"/>
        <label>1</label>
    </ligand>
</feature>
<feature type="binding site" evidence="14">
    <location>
        <position position="318"/>
    </location>
    <ligand>
        <name>ATP</name>
        <dbReference type="ChEBI" id="CHEBI:30616"/>
    </ligand>
</feature>
<keyword evidence="7 15" id="KW-0479">Metal-binding</keyword>
<dbReference type="PATRIC" id="fig|157733.3.peg.4135"/>
<dbReference type="InterPro" id="IPR014746">
    <property type="entry name" value="Gln_synth/guanido_kin_cat_dom"/>
</dbReference>